<keyword evidence="2" id="KW-1185">Reference proteome</keyword>
<sequence>MAIKVIRKGNVRVNNDHNLLFNRGLANQHPIESIVNLKDELASKYVKPDAGIPKTDLDFLVVTQDDLHESENQINGKIVIIDDNILGAQKDIQGIKDLISQYFKNGTNGTLDNATIDFTYRQGFREEYVSENKDIDFYLTNTFIADNKHLKVYRDGTLLIPDVDYKEISNNHIQMSYPLEANIFLSFICENLATVFSPIHEEIISIENQKDFTLKNQYTLGDNSLSIYVHGLRLECNTDYKEVSNSQITLLKDPYAAGTKLIFRQELVESSGKILYHEKDYSQKTFKLQYTALKDQSQFTLSEAYIPGANMLMVTVQGLLMWLGNDFDYMEVDSNHIQFNYPLEEGDKVVITCISALCNWSEKFVTVENQTLFNFSNAFCVGKDDLIVYENGVQLIVNDDYLELSNNSIQLVEAPPAGSKLTIYKRR</sequence>
<geneLocation type="plasmid" evidence="1 2">
    <name>p330</name>
</geneLocation>
<gene>
    <name evidence="1" type="ORF">CROST_047090</name>
</gene>
<protein>
    <submittedName>
        <fullName evidence="1">Uncharacterized protein</fullName>
    </submittedName>
</protein>
<dbReference type="Proteomes" id="UP000190951">
    <property type="component" value="Plasmid p330"/>
</dbReference>
<evidence type="ECO:0000313" key="1">
    <source>
        <dbReference type="EMBL" id="URZ13931.1"/>
    </source>
</evidence>
<dbReference type="RefSeq" id="WP_077832532.1">
    <property type="nucleotide sequence ID" value="NZ_CP096984.1"/>
</dbReference>
<dbReference type="KEGG" id="crw:CROST_047090"/>
<proteinExistence type="predicted"/>
<accession>A0A1S8L1S4</accession>
<organism evidence="1 2">
    <name type="scientific">Clostridium felsineum</name>
    <dbReference type="NCBI Taxonomy" id="36839"/>
    <lineage>
        <taxon>Bacteria</taxon>
        <taxon>Bacillati</taxon>
        <taxon>Bacillota</taxon>
        <taxon>Clostridia</taxon>
        <taxon>Eubacteriales</taxon>
        <taxon>Clostridiaceae</taxon>
        <taxon>Clostridium</taxon>
    </lineage>
</organism>
<dbReference type="STRING" id="84029.CROST_31960"/>
<reference evidence="1 2" key="1">
    <citation type="submission" date="2022-04" db="EMBL/GenBank/DDBJ databases">
        <title>Genome sequence of C. roseum typestrain.</title>
        <authorList>
            <person name="Poehlein A."/>
            <person name="Schoch T."/>
            <person name="Duerre P."/>
            <person name="Daniel R."/>
        </authorList>
    </citation>
    <scope>NUCLEOTIDE SEQUENCE [LARGE SCALE GENOMIC DNA]</scope>
    <source>
        <strain evidence="1 2">DSM 7320</strain>
        <plasmid evidence="1 2">p330</plasmid>
    </source>
</reference>
<dbReference type="AlphaFoldDB" id="A0A1S8L1S4"/>
<dbReference type="EMBL" id="CP096984">
    <property type="protein sequence ID" value="URZ13931.1"/>
    <property type="molecule type" value="Genomic_DNA"/>
</dbReference>
<keyword evidence="1" id="KW-0614">Plasmid</keyword>
<name>A0A1S8L1S4_9CLOT</name>
<evidence type="ECO:0000313" key="2">
    <source>
        <dbReference type="Proteomes" id="UP000190951"/>
    </source>
</evidence>